<gene>
    <name evidence="1" type="ORF">SMTD_LOCUS15543</name>
</gene>
<accession>A0A183PMF7</accession>
<dbReference type="GO" id="GO:0005737">
    <property type="term" value="C:cytoplasm"/>
    <property type="evidence" value="ECO:0007669"/>
    <property type="project" value="TreeGrafter"/>
</dbReference>
<dbReference type="PRINTS" id="PR00452">
    <property type="entry name" value="SH3DOMAIN"/>
</dbReference>
<dbReference type="AlphaFoldDB" id="A0A183PMF7"/>
<name>A0A183PMF7_9TREM</name>
<dbReference type="SMART" id="SM00326">
    <property type="entry name" value="SH3"/>
    <property type="match status" value="1"/>
</dbReference>
<dbReference type="Gene3D" id="2.30.30.40">
    <property type="entry name" value="SH3 Domains"/>
    <property type="match status" value="1"/>
</dbReference>
<dbReference type="Proteomes" id="UP000269396">
    <property type="component" value="Unassembled WGS sequence"/>
</dbReference>
<organism evidence="1 2">
    <name type="scientific">Schistosoma mattheei</name>
    <dbReference type="NCBI Taxonomy" id="31246"/>
    <lineage>
        <taxon>Eukaryota</taxon>
        <taxon>Metazoa</taxon>
        <taxon>Spiralia</taxon>
        <taxon>Lophotrochozoa</taxon>
        <taxon>Platyhelminthes</taxon>
        <taxon>Trematoda</taxon>
        <taxon>Digenea</taxon>
        <taxon>Strigeidida</taxon>
        <taxon>Schistosomatoidea</taxon>
        <taxon>Schistosomatidae</taxon>
        <taxon>Schistosoma</taxon>
    </lineage>
</organism>
<dbReference type="PANTHER" id="PTHR46026">
    <property type="entry name" value="RHO-TYPE GUANINE NUCLEOTIDE EXCHANGE FACTOR, ISOFORM F"/>
    <property type="match status" value="1"/>
</dbReference>
<dbReference type="Gene3D" id="1.20.900.10">
    <property type="entry name" value="Dbl homology (DH) domain"/>
    <property type="match status" value="1"/>
</dbReference>
<dbReference type="InterPro" id="IPR036028">
    <property type="entry name" value="SH3-like_dom_sf"/>
</dbReference>
<dbReference type="InterPro" id="IPR001452">
    <property type="entry name" value="SH3_domain"/>
</dbReference>
<evidence type="ECO:0000313" key="1">
    <source>
        <dbReference type="EMBL" id="VDP68885.1"/>
    </source>
</evidence>
<reference evidence="1 2" key="1">
    <citation type="submission" date="2018-11" db="EMBL/GenBank/DDBJ databases">
        <authorList>
            <consortium name="Pathogen Informatics"/>
        </authorList>
    </citation>
    <scope>NUCLEOTIDE SEQUENCE [LARGE SCALE GENOMIC DNA]</scope>
    <source>
        <strain>Denwood</strain>
        <strain evidence="2">Zambia</strain>
    </source>
</reference>
<dbReference type="SUPFAM" id="SSF48065">
    <property type="entry name" value="DBL homology domain (DH-domain)"/>
    <property type="match status" value="1"/>
</dbReference>
<keyword evidence="2" id="KW-1185">Reference proteome</keyword>
<proteinExistence type="predicted"/>
<protein>
    <submittedName>
        <fullName evidence="1">Uncharacterized protein</fullName>
    </submittedName>
</protein>
<dbReference type="InterPro" id="IPR035899">
    <property type="entry name" value="DBL_dom_sf"/>
</dbReference>
<dbReference type="PROSITE" id="PS50002">
    <property type="entry name" value="SH3"/>
    <property type="match status" value="1"/>
</dbReference>
<evidence type="ECO:0000313" key="2">
    <source>
        <dbReference type="Proteomes" id="UP000269396"/>
    </source>
</evidence>
<dbReference type="EMBL" id="UZAL01035992">
    <property type="protein sequence ID" value="VDP68885.1"/>
    <property type="molecule type" value="Genomic_DNA"/>
</dbReference>
<dbReference type="GO" id="GO:0005085">
    <property type="term" value="F:guanyl-nucleotide exchange factor activity"/>
    <property type="evidence" value="ECO:0007669"/>
    <property type="project" value="TreeGrafter"/>
</dbReference>
<dbReference type="SUPFAM" id="SSF50044">
    <property type="entry name" value="SH3-domain"/>
    <property type="match status" value="1"/>
</dbReference>
<dbReference type="STRING" id="31246.A0A183PMF7"/>
<dbReference type="Pfam" id="PF07653">
    <property type="entry name" value="SH3_2"/>
    <property type="match status" value="1"/>
</dbReference>
<dbReference type="PANTHER" id="PTHR46026:SF1">
    <property type="entry name" value="RHO-TYPE GUANINE NUCLEOTIDE EXCHANGE FACTOR, ISOFORM F"/>
    <property type="match status" value="1"/>
</dbReference>
<sequence>MVEGIRKLLVFDHRCLGNTARICWDHRLCNGEVRRKVLGTYGKSIDKVVNVRRLRWLDYVLRMPEHRLPRRIMLTSVGDSWKKVKLSFKKGDVLRVLKQLEGGWWEGSLNGFIGWFPSNYVTYATSSGIFLSLINLLVDEKGNPTTDESSLIHLQNFQNEIIQHVLEGELRQVSELSQLLSVFMINLEPLLHFTHGPKCMGRLFLDFAPAINAIGCDYSKIYLHVITGLEEHITEVTKYMSSFNIKLQLVHCKQQLTLIFERLGRYPLLLKEMERYLEVC</sequence>